<dbReference type="EMBL" id="CACTIH010000114">
    <property type="protein sequence ID" value="CAA2954423.1"/>
    <property type="molecule type" value="Genomic_DNA"/>
</dbReference>
<dbReference type="Gene3D" id="1.10.10.60">
    <property type="entry name" value="Homeodomain-like"/>
    <property type="match status" value="1"/>
</dbReference>
<protein>
    <submittedName>
        <fullName evidence="7">Myb family transcription factor At1g14600</fullName>
    </submittedName>
</protein>
<evidence type="ECO:0000256" key="5">
    <source>
        <dbReference type="SAM" id="MobiDB-lite"/>
    </source>
</evidence>
<evidence type="ECO:0000256" key="3">
    <source>
        <dbReference type="ARBA" id="ARBA00023163"/>
    </source>
</evidence>
<dbReference type="Gramene" id="OE9A067419T1">
    <property type="protein sequence ID" value="OE9A067419C1"/>
    <property type="gene ID" value="OE9A067419"/>
</dbReference>
<dbReference type="GO" id="GO:0005634">
    <property type="term" value="C:nucleus"/>
    <property type="evidence" value="ECO:0007669"/>
    <property type="project" value="UniProtKB-SubCell"/>
</dbReference>
<evidence type="ECO:0000256" key="4">
    <source>
        <dbReference type="ARBA" id="ARBA00023242"/>
    </source>
</evidence>
<reference evidence="7 8" key="1">
    <citation type="submission" date="2019-12" db="EMBL/GenBank/DDBJ databases">
        <authorList>
            <person name="Alioto T."/>
            <person name="Alioto T."/>
            <person name="Gomez Garrido J."/>
        </authorList>
    </citation>
    <scope>NUCLEOTIDE SEQUENCE [LARGE SCALE GENOMIC DNA]</scope>
</reference>
<evidence type="ECO:0000313" key="7">
    <source>
        <dbReference type="EMBL" id="CAA2954423.1"/>
    </source>
</evidence>
<dbReference type="InterPro" id="IPR001005">
    <property type="entry name" value="SANT/Myb"/>
</dbReference>
<dbReference type="InterPro" id="IPR009057">
    <property type="entry name" value="Homeodomain-like_sf"/>
</dbReference>
<feature type="region of interest" description="Disordered" evidence="5">
    <location>
        <begin position="74"/>
        <end position="94"/>
    </location>
</feature>
<dbReference type="OrthoDB" id="551907at2759"/>
<evidence type="ECO:0000256" key="2">
    <source>
        <dbReference type="ARBA" id="ARBA00023015"/>
    </source>
</evidence>
<dbReference type="InterPro" id="IPR017930">
    <property type="entry name" value="Myb_dom"/>
</dbReference>
<accession>A0A8S0PL80</accession>
<evidence type="ECO:0000313" key="8">
    <source>
        <dbReference type="Proteomes" id="UP000594638"/>
    </source>
</evidence>
<keyword evidence="2" id="KW-0805">Transcription regulation</keyword>
<dbReference type="GO" id="GO:0003677">
    <property type="term" value="F:DNA binding"/>
    <property type="evidence" value="ECO:0007669"/>
    <property type="project" value="InterPro"/>
</dbReference>
<dbReference type="PROSITE" id="PS51294">
    <property type="entry name" value="HTH_MYB"/>
    <property type="match status" value="1"/>
</dbReference>
<keyword evidence="4" id="KW-0539">Nucleus</keyword>
<dbReference type="InterPro" id="IPR046955">
    <property type="entry name" value="PHR1-like"/>
</dbReference>
<comment type="subcellular location">
    <subcellularLocation>
        <location evidence="1">Nucleus</location>
    </subcellularLocation>
</comment>
<dbReference type="PANTHER" id="PTHR31314:SF188">
    <property type="entry name" value="TRANSCRIPTION FACTOR KAN2 ISOFORM X1-RELATED"/>
    <property type="match status" value="1"/>
</dbReference>
<dbReference type="GO" id="GO:0003700">
    <property type="term" value="F:DNA-binding transcription factor activity"/>
    <property type="evidence" value="ECO:0007669"/>
    <property type="project" value="InterPro"/>
</dbReference>
<dbReference type="AlphaFoldDB" id="A0A8S0PL80"/>
<evidence type="ECO:0000256" key="1">
    <source>
        <dbReference type="ARBA" id="ARBA00004123"/>
    </source>
</evidence>
<proteinExistence type="predicted"/>
<keyword evidence="3" id="KW-0804">Transcription</keyword>
<name>A0A8S0PL80_OLEEU</name>
<dbReference type="NCBIfam" id="TIGR01557">
    <property type="entry name" value="myb_SHAQKYF"/>
    <property type="match status" value="1"/>
</dbReference>
<evidence type="ECO:0000259" key="6">
    <source>
        <dbReference type="PROSITE" id="PS51294"/>
    </source>
</evidence>
<dbReference type="PANTHER" id="PTHR31314">
    <property type="entry name" value="MYB FAMILY TRANSCRIPTION FACTOR PHL7-LIKE"/>
    <property type="match status" value="1"/>
</dbReference>
<feature type="domain" description="HTH myb-type" evidence="6">
    <location>
        <begin position="15"/>
        <end position="75"/>
    </location>
</feature>
<dbReference type="InterPro" id="IPR006447">
    <property type="entry name" value="Myb_dom_plants"/>
</dbReference>
<gene>
    <name evidence="7" type="ORF">OLEA9_A067419</name>
</gene>
<dbReference type="FunFam" id="1.10.10.60:FF:000002">
    <property type="entry name" value="Myb family transcription factor"/>
    <property type="match status" value="1"/>
</dbReference>
<feature type="compositionally biased region" description="Basic and acidic residues" evidence="5">
    <location>
        <begin position="74"/>
        <end position="83"/>
    </location>
</feature>
<sequence>MGSCARNSGVRQYIRSKVPRLRWTPDLHHCFVHAIERLGGQDKATPKLVLQLMDVRGLTISHVKSHLQMYRGMKSDVMSKQDRSSSTQQKKKLLEEDHQEGCVEQEIPMERSDPQQFIYSPLPVKRARIEKINSVSEKQRIRESVANPYCDDDYNMQTRAEKSDNEERKFKWQIQETPQICTATPFSMLQQDFLHTTLKPYSLAGSLVESEFFKVVPNQEKEKCESFVQRKLESLGHIHTAADEIEGCELSLSLSLQRSNGCSTSEIVNEAISSTYTRRSNINRHSASSSQNHNVNLDLSIALCGS</sequence>
<dbReference type="Pfam" id="PF00249">
    <property type="entry name" value="Myb_DNA-binding"/>
    <property type="match status" value="1"/>
</dbReference>
<organism evidence="7 8">
    <name type="scientific">Olea europaea subsp. europaea</name>
    <dbReference type="NCBI Taxonomy" id="158383"/>
    <lineage>
        <taxon>Eukaryota</taxon>
        <taxon>Viridiplantae</taxon>
        <taxon>Streptophyta</taxon>
        <taxon>Embryophyta</taxon>
        <taxon>Tracheophyta</taxon>
        <taxon>Spermatophyta</taxon>
        <taxon>Magnoliopsida</taxon>
        <taxon>eudicotyledons</taxon>
        <taxon>Gunneridae</taxon>
        <taxon>Pentapetalae</taxon>
        <taxon>asterids</taxon>
        <taxon>lamiids</taxon>
        <taxon>Lamiales</taxon>
        <taxon>Oleaceae</taxon>
        <taxon>Oleeae</taxon>
        <taxon>Olea</taxon>
    </lineage>
</organism>
<comment type="caution">
    <text evidence="7">The sequence shown here is derived from an EMBL/GenBank/DDBJ whole genome shotgun (WGS) entry which is preliminary data.</text>
</comment>
<dbReference type="Proteomes" id="UP000594638">
    <property type="component" value="Unassembled WGS sequence"/>
</dbReference>
<keyword evidence="8" id="KW-1185">Reference proteome</keyword>
<dbReference type="SUPFAM" id="SSF46689">
    <property type="entry name" value="Homeodomain-like"/>
    <property type="match status" value="1"/>
</dbReference>